<dbReference type="GO" id="GO:0016787">
    <property type="term" value="F:hydrolase activity"/>
    <property type="evidence" value="ECO:0007669"/>
    <property type="project" value="UniProtKB-KW"/>
</dbReference>
<proteinExistence type="predicted"/>
<evidence type="ECO:0000313" key="2">
    <source>
        <dbReference type="EMBL" id="CAE8590122.1"/>
    </source>
</evidence>
<sequence>MKICEAWEDRRARGMVSWPGPGEAGTVGDSVRPLGGRHAMVAQSAPGRAQKRPLNIAVLTSTRMAFDADRFHFGKVSPDEILLCFNPQRESACQQWAGQGTCPALKDLRPEDCDLNSTDPALVIINMKPVCRSHLVFVPGIRLGLPQVLTEEAIVLGLAFAMRASPRMWLSFNSIGAGASVNHLHMQGFFPGSGQASEKAEFPLQAHLGQEGALLKAAASRGPVSLWRTK</sequence>
<dbReference type="GO" id="GO:0005085">
    <property type="term" value="F:guanyl-nucleotide exchange factor activity"/>
    <property type="evidence" value="ECO:0007669"/>
    <property type="project" value="UniProtKB-KW"/>
</dbReference>
<protein>
    <recommendedName>
        <fullName evidence="1">GDPGP1-like N-terminal domain-containing protein</fullName>
    </recommendedName>
</protein>
<dbReference type="PANTHER" id="PTHR20884">
    <property type="entry name" value="GDP-D-GLUCOSE PHOSPHORYLASE 1"/>
    <property type="match status" value="1"/>
</dbReference>
<name>A0A813DQD1_POLGL</name>
<keyword evidence="3" id="KW-1185">Reference proteome</keyword>
<dbReference type="Proteomes" id="UP000654075">
    <property type="component" value="Unassembled WGS sequence"/>
</dbReference>
<dbReference type="GO" id="GO:0080048">
    <property type="term" value="F:GDP-D-glucose phosphorylase activity"/>
    <property type="evidence" value="ECO:0007669"/>
    <property type="project" value="UniProtKB-EC"/>
</dbReference>
<feature type="non-terminal residue" evidence="2">
    <location>
        <position position="1"/>
    </location>
</feature>
<dbReference type="PANTHER" id="PTHR20884:SF8">
    <property type="entry name" value="GDP-D-GLUCOSE PHOSPHORYLASE 1"/>
    <property type="match status" value="1"/>
</dbReference>
<organism evidence="2 3">
    <name type="scientific">Polarella glacialis</name>
    <name type="common">Dinoflagellate</name>
    <dbReference type="NCBI Taxonomy" id="89957"/>
    <lineage>
        <taxon>Eukaryota</taxon>
        <taxon>Sar</taxon>
        <taxon>Alveolata</taxon>
        <taxon>Dinophyceae</taxon>
        <taxon>Suessiales</taxon>
        <taxon>Suessiaceae</taxon>
        <taxon>Polarella</taxon>
    </lineage>
</organism>
<dbReference type="GO" id="GO:0000166">
    <property type="term" value="F:nucleotide binding"/>
    <property type="evidence" value="ECO:0007669"/>
    <property type="project" value="UniProtKB-KW"/>
</dbReference>
<dbReference type="GO" id="GO:0005737">
    <property type="term" value="C:cytoplasm"/>
    <property type="evidence" value="ECO:0007669"/>
    <property type="project" value="UniProtKB-SubCell"/>
</dbReference>
<evidence type="ECO:0000259" key="1">
    <source>
        <dbReference type="Pfam" id="PF26217"/>
    </source>
</evidence>
<evidence type="ECO:0000313" key="3">
    <source>
        <dbReference type="Proteomes" id="UP000654075"/>
    </source>
</evidence>
<gene>
    <name evidence="2" type="ORF">PGLA1383_LOCUS8844</name>
</gene>
<dbReference type="EMBL" id="CAJNNV010004078">
    <property type="protein sequence ID" value="CAE8590122.1"/>
    <property type="molecule type" value="Genomic_DNA"/>
</dbReference>
<dbReference type="InterPro" id="IPR026506">
    <property type="entry name" value="GDPGP"/>
</dbReference>
<comment type="caution">
    <text evidence="2">The sequence shown here is derived from an EMBL/GenBank/DDBJ whole genome shotgun (WGS) entry which is preliminary data.</text>
</comment>
<dbReference type="OrthoDB" id="445236at2759"/>
<feature type="domain" description="GDPGP1-like N-terminal" evidence="1">
    <location>
        <begin position="4"/>
        <end position="188"/>
    </location>
</feature>
<accession>A0A813DQD1</accession>
<dbReference type="AlphaFoldDB" id="A0A813DQD1"/>
<dbReference type="Pfam" id="PF26217">
    <property type="entry name" value="GDPGP1_N"/>
    <property type="match status" value="1"/>
</dbReference>
<dbReference type="InterPro" id="IPR058866">
    <property type="entry name" value="GDPGP1_N"/>
</dbReference>
<reference evidence="2" key="1">
    <citation type="submission" date="2021-02" db="EMBL/GenBank/DDBJ databases">
        <authorList>
            <person name="Dougan E. K."/>
            <person name="Rhodes N."/>
            <person name="Thang M."/>
            <person name="Chan C."/>
        </authorList>
    </citation>
    <scope>NUCLEOTIDE SEQUENCE</scope>
</reference>
<dbReference type="GO" id="GO:0006006">
    <property type="term" value="P:glucose metabolic process"/>
    <property type="evidence" value="ECO:0007669"/>
    <property type="project" value="TreeGrafter"/>
</dbReference>